<dbReference type="Proteomes" id="UP001066276">
    <property type="component" value="Chromosome 6"/>
</dbReference>
<dbReference type="AlphaFoldDB" id="A0AAV7QZM5"/>
<proteinExistence type="predicted"/>
<comment type="caution">
    <text evidence="1">The sequence shown here is derived from an EMBL/GenBank/DDBJ whole genome shotgun (WGS) entry which is preliminary data.</text>
</comment>
<name>A0AAV7QZM5_PLEWA</name>
<protein>
    <submittedName>
        <fullName evidence="1">Uncharacterized protein</fullName>
    </submittedName>
</protein>
<evidence type="ECO:0000313" key="1">
    <source>
        <dbReference type="EMBL" id="KAJ1144655.1"/>
    </source>
</evidence>
<organism evidence="1 2">
    <name type="scientific">Pleurodeles waltl</name>
    <name type="common">Iberian ribbed newt</name>
    <dbReference type="NCBI Taxonomy" id="8319"/>
    <lineage>
        <taxon>Eukaryota</taxon>
        <taxon>Metazoa</taxon>
        <taxon>Chordata</taxon>
        <taxon>Craniata</taxon>
        <taxon>Vertebrata</taxon>
        <taxon>Euteleostomi</taxon>
        <taxon>Amphibia</taxon>
        <taxon>Batrachia</taxon>
        <taxon>Caudata</taxon>
        <taxon>Salamandroidea</taxon>
        <taxon>Salamandridae</taxon>
        <taxon>Pleurodelinae</taxon>
        <taxon>Pleurodeles</taxon>
    </lineage>
</organism>
<reference evidence="1" key="1">
    <citation type="journal article" date="2022" name="bioRxiv">
        <title>Sequencing and chromosome-scale assembly of the giantPleurodeles waltlgenome.</title>
        <authorList>
            <person name="Brown T."/>
            <person name="Elewa A."/>
            <person name="Iarovenko S."/>
            <person name="Subramanian E."/>
            <person name="Araus A.J."/>
            <person name="Petzold A."/>
            <person name="Susuki M."/>
            <person name="Suzuki K.-i.T."/>
            <person name="Hayashi T."/>
            <person name="Toyoda A."/>
            <person name="Oliveira C."/>
            <person name="Osipova E."/>
            <person name="Leigh N.D."/>
            <person name="Simon A."/>
            <person name="Yun M.H."/>
        </authorList>
    </citation>
    <scope>NUCLEOTIDE SEQUENCE</scope>
    <source>
        <strain evidence="1">20211129_DDA</strain>
        <tissue evidence="1">Liver</tissue>
    </source>
</reference>
<keyword evidence="2" id="KW-1185">Reference proteome</keyword>
<dbReference type="EMBL" id="JANPWB010000010">
    <property type="protein sequence ID" value="KAJ1144655.1"/>
    <property type="molecule type" value="Genomic_DNA"/>
</dbReference>
<gene>
    <name evidence="1" type="ORF">NDU88_010952</name>
</gene>
<sequence>MAQKNGIHPVPGALNSDPDLLVPPLTPLQVYLKKSGVTNKVASHKDPTTAFFSNPDTVEGLPIPLVPQTLGKRRLGASHQGSPGITRWIVYYFSTSRTYKRRASLSMQSLPSWIKQLLQGLVQMATNQHSGARVVTLHLKSVRRLADQEEKVPFLVRYGRA</sequence>
<evidence type="ECO:0000313" key="2">
    <source>
        <dbReference type="Proteomes" id="UP001066276"/>
    </source>
</evidence>
<accession>A0AAV7QZM5</accession>